<evidence type="ECO:0000256" key="1">
    <source>
        <dbReference type="SAM" id="Phobius"/>
    </source>
</evidence>
<protein>
    <submittedName>
        <fullName evidence="2">YggT family protein</fullName>
    </submittedName>
</protein>
<evidence type="ECO:0000313" key="3">
    <source>
        <dbReference type="Proteomes" id="UP000745577"/>
    </source>
</evidence>
<evidence type="ECO:0000313" key="2">
    <source>
        <dbReference type="EMBL" id="MCA9379794.1"/>
    </source>
</evidence>
<organism evidence="2 3">
    <name type="scientific">Candidatus Dojkabacteria bacterium</name>
    <dbReference type="NCBI Taxonomy" id="2099670"/>
    <lineage>
        <taxon>Bacteria</taxon>
        <taxon>Candidatus Dojkabacteria</taxon>
    </lineage>
</organism>
<feature type="transmembrane region" description="Helical" evidence="1">
    <location>
        <begin position="105"/>
        <end position="128"/>
    </location>
</feature>
<keyword evidence="1" id="KW-1133">Transmembrane helix</keyword>
<dbReference type="EMBL" id="JAGQLL010000012">
    <property type="protein sequence ID" value="MCA9379794.1"/>
    <property type="molecule type" value="Genomic_DNA"/>
</dbReference>
<dbReference type="InterPro" id="IPR003425">
    <property type="entry name" value="CCB3/YggT"/>
</dbReference>
<reference evidence="2" key="1">
    <citation type="submission" date="2020-04" db="EMBL/GenBank/DDBJ databases">
        <authorList>
            <person name="Zhang T."/>
        </authorList>
    </citation>
    <scope>NUCLEOTIDE SEQUENCE</scope>
    <source>
        <strain evidence="2">HKST-UBA15</strain>
    </source>
</reference>
<accession>A0A955I898</accession>
<feature type="transmembrane region" description="Helical" evidence="1">
    <location>
        <begin position="74"/>
        <end position="93"/>
    </location>
</feature>
<name>A0A955I898_9BACT</name>
<sequence length="136" mass="15343">MNEVNTRVETSRTHDPISGTVTKRQHVVRENGLAEDEFALAKFNQVIWYITHLIVILIVLRVLFYLLGANPQGIVSFIYSLTNLFVAPFRGIFPSPSESGSFFDTAGVVAIGFYYLLAFIVTSFLRILSKRNVEQV</sequence>
<proteinExistence type="predicted"/>
<gene>
    <name evidence="2" type="ORF">KC675_01295</name>
</gene>
<feature type="transmembrane region" description="Helical" evidence="1">
    <location>
        <begin position="46"/>
        <end position="67"/>
    </location>
</feature>
<dbReference type="GO" id="GO:0016020">
    <property type="term" value="C:membrane"/>
    <property type="evidence" value="ECO:0007669"/>
    <property type="project" value="InterPro"/>
</dbReference>
<reference evidence="2" key="2">
    <citation type="journal article" date="2021" name="Microbiome">
        <title>Successional dynamics and alternative stable states in a saline activated sludge microbial community over 9 years.</title>
        <authorList>
            <person name="Wang Y."/>
            <person name="Ye J."/>
            <person name="Ju F."/>
            <person name="Liu L."/>
            <person name="Boyd J.A."/>
            <person name="Deng Y."/>
            <person name="Parks D.H."/>
            <person name="Jiang X."/>
            <person name="Yin X."/>
            <person name="Woodcroft B.J."/>
            <person name="Tyson G.W."/>
            <person name="Hugenholtz P."/>
            <person name="Polz M.F."/>
            <person name="Zhang T."/>
        </authorList>
    </citation>
    <scope>NUCLEOTIDE SEQUENCE</scope>
    <source>
        <strain evidence="2">HKST-UBA15</strain>
    </source>
</reference>
<dbReference type="Proteomes" id="UP000745577">
    <property type="component" value="Unassembled WGS sequence"/>
</dbReference>
<dbReference type="AlphaFoldDB" id="A0A955I898"/>
<keyword evidence="1" id="KW-0812">Transmembrane</keyword>
<dbReference type="Pfam" id="PF02325">
    <property type="entry name" value="CCB3_YggT"/>
    <property type="match status" value="1"/>
</dbReference>
<comment type="caution">
    <text evidence="2">The sequence shown here is derived from an EMBL/GenBank/DDBJ whole genome shotgun (WGS) entry which is preliminary data.</text>
</comment>
<keyword evidence="1" id="KW-0472">Membrane</keyword>